<dbReference type="InterPro" id="IPR033985">
    <property type="entry name" value="SusD-like_N"/>
</dbReference>
<dbReference type="CDD" id="cd08977">
    <property type="entry name" value="SusD"/>
    <property type="match status" value="1"/>
</dbReference>
<evidence type="ECO:0000259" key="6">
    <source>
        <dbReference type="Pfam" id="PF07980"/>
    </source>
</evidence>
<keyword evidence="5" id="KW-0998">Cell outer membrane</keyword>
<dbReference type="GO" id="GO:0009279">
    <property type="term" value="C:cell outer membrane"/>
    <property type="evidence" value="ECO:0007669"/>
    <property type="project" value="UniProtKB-SubCell"/>
</dbReference>
<comment type="subcellular location">
    <subcellularLocation>
        <location evidence="1">Cell outer membrane</location>
    </subcellularLocation>
</comment>
<dbReference type="Gene3D" id="1.25.40.390">
    <property type="match status" value="1"/>
</dbReference>
<evidence type="ECO:0000256" key="3">
    <source>
        <dbReference type="ARBA" id="ARBA00022729"/>
    </source>
</evidence>
<dbReference type="OrthoDB" id="5694214at2"/>
<evidence type="ECO:0000256" key="1">
    <source>
        <dbReference type="ARBA" id="ARBA00004442"/>
    </source>
</evidence>
<evidence type="ECO:0000256" key="4">
    <source>
        <dbReference type="ARBA" id="ARBA00023136"/>
    </source>
</evidence>
<dbReference type="EMBL" id="CP020919">
    <property type="protein sequence ID" value="AWG24321.1"/>
    <property type="molecule type" value="Genomic_DNA"/>
</dbReference>
<comment type="similarity">
    <text evidence="2">Belongs to the SusD family.</text>
</comment>
<evidence type="ECO:0000259" key="7">
    <source>
        <dbReference type="Pfam" id="PF14322"/>
    </source>
</evidence>
<dbReference type="KEGG" id="fki:FK004_03305"/>
<accession>A0A2S1LKY5</accession>
<dbReference type="InterPro" id="IPR011990">
    <property type="entry name" value="TPR-like_helical_dom_sf"/>
</dbReference>
<name>A0A2S1LKY5_9FLAO</name>
<keyword evidence="9" id="KW-1185">Reference proteome</keyword>
<evidence type="ECO:0000313" key="8">
    <source>
        <dbReference type="EMBL" id="AWG24321.1"/>
    </source>
</evidence>
<dbReference type="PROSITE" id="PS51257">
    <property type="entry name" value="PROKAR_LIPOPROTEIN"/>
    <property type="match status" value="1"/>
</dbReference>
<dbReference type="Pfam" id="PF07980">
    <property type="entry name" value="SusD_RagB"/>
    <property type="match status" value="1"/>
</dbReference>
<feature type="domain" description="SusD-like N-terminal" evidence="7">
    <location>
        <begin position="25"/>
        <end position="231"/>
    </location>
</feature>
<dbReference type="InterPro" id="IPR012944">
    <property type="entry name" value="SusD_RagB_dom"/>
</dbReference>
<dbReference type="AlphaFoldDB" id="A0A2S1LKY5"/>
<organism evidence="8 9">
    <name type="scientific">Flavobacterium kingsejongi</name>
    <dbReference type="NCBI Taxonomy" id="1678728"/>
    <lineage>
        <taxon>Bacteria</taxon>
        <taxon>Pseudomonadati</taxon>
        <taxon>Bacteroidota</taxon>
        <taxon>Flavobacteriia</taxon>
        <taxon>Flavobacteriales</taxon>
        <taxon>Flavobacteriaceae</taxon>
        <taxon>Flavobacterium</taxon>
    </lineage>
</organism>
<dbReference type="Proteomes" id="UP000244677">
    <property type="component" value="Chromosome"/>
</dbReference>
<evidence type="ECO:0000256" key="5">
    <source>
        <dbReference type="ARBA" id="ARBA00023237"/>
    </source>
</evidence>
<dbReference type="Pfam" id="PF14322">
    <property type="entry name" value="SusD-like_3"/>
    <property type="match status" value="1"/>
</dbReference>
<protein>
    <submittedName>
        <fullName evidence="8">RagB/SusD family nutrient uptake outer membrane protein</fullName>
    </submittedName>
</protein>
<evidence type="ECO:0000313" key="9">
    <source>
        <dbReference type="Proteomes" id="UP000244677"/>
    </source>
</evidence>
<dbReference type="RefSeq" id="WP_108735968.1">
    <property type="nucleotide sequence ID" value="NZ_CP020919.1"/>
</dbReference>
<dbReference type="SUPFAM" id="SSF48452">
    <property type="entry name" value="TPR-like"/>
    <property type="match status" value="1"/>
</dbReference>
<sequence length="500" mass="55665">MKYRTKYIGVLIAAGLLTISCDDQLDLKPISEETVDNAYVTGNQIEAALVGVYESFQSSDYYVWDQVLYSDVRSDNHYAGGDNPEIFQIDAINIQSNNGRVNKAWASIYNAIMKANLVLEKTPGIELEITEERRAQIIGEAHFLRAYHYFNLVKLYGGVPLVLETIKSADPAAVRVPRNSVDEVYAQIIVDLEAAAADLPDVYLENGQPSLGISKARATRGAANAILAKVYAQKPVPDYNRVIEYANLVINSPAGYTLLPDYTQLFDGSHYNNTESIIEMQFIGGNEGTWGPQMQLPPSVSGDNWRKFVTPSHNLVNAYDSEGDAVRKNCNILFENITFWADEYWNNSIGSSIPFAYKWKNAGGWNSADHVYLIRLADIILLRAEAYNATGQIGLAATDVNQIRNRATLGDLPAAASASQSAMRTAILKERRLELAQEAHRWDDLVRNNVVVETMNNANETNLATGQQVNYNMQEFKILLPIPLEEINRNPTLIQNPGYN</sequence>
<evidence type="ECO:0000256" key="2">
    <source>
        <dbReference type="ARBA" id="ARBA00006275"/>
    </source>
</evidence>
<keyword evidence="3" id="KW-0732">Signal</keyword>
<reference evidence="8 9" key="1">
    <citation type="submission" date="2017-04" db="EMBL/GenBank/DDBJ databases">
        <title>Complete genome sequence of Flavobacterium kingsejong AJ004.</title>
        <authorList>
            <person name="Lee P.C."/>
        </authorList>
    </citation>
    <scope>NUCLEOTIDE SEQUENCE [LARGE SCALE GENOMIC DNA]</scope>
    <source>
        <strain evidence="8 9">AJ004</strain>
    </source>
</reference>
<proteinExistence type="inferred from homology"/>
<gene>
    <name evidence="8" type="ORF">FK004_03305</name>
</gene>
<feature type="domain" description="RagB/SusD" evidence="6">
    <location>
        <begin position="356"/>
        <end position="499"/>
    </location>
</feature>
<keyword evidence="4" id="KW-0472">Membrane</keyword>